<accession>A0ABP5FPC1</accession>
<dbReference type="EMBL" id="BAAAMN010000014">
    <property type="protein sequence ID" value="GAA2031234.1"/>
    <property type="molecule type" value="Genomic_DNA"/>
</dbReference>
<comment type="caution">
    <text evidence="1">The sequence shown here is derived from an EMBL/GenBank/DDBJ whole genome shotgun (WGS) entry which is preliminary data.</text>
</comment>
<protein>
    <submittedName>
        <fullName evidence="1">Uncharacterized protein</fullName>
    </submittedName>
</protein>
<evidence type="ECO:0000313" key="1">
    <source>
        <dbReference type="EMBL" id="GAA2031234.1"/>
    </source>
</evidence>
<organism evidence="1 2">
    <name type="scientific">Yaniella flava</name>
    <dbReference type="NCBI Taxonomy" id="287930"/>
    <lineage>
        <taxon>Bacteria</taxon>
        <taxon>Bacillati</taxon>
        <taxon>Actinomycetota</taxon>
        <taxon>Actinomycetes</taxon>
        <taxon>Micrococcales</taxon>
        <taxon>Micrococcaceae</taxon>
        <taxon>Yaniella</taxon>
    </lineage>
</organism>
<reference evidence="2" key="1">
    <citation type="journal article" date="2019" name="Int. J. Syst. Evol. Microbiol.">
        <title>The Global Catalogue of Microorganisms (GCM) 10K type strain sequencing project: providing services to taxonomists for standard genome sequencing and annotation.</title>
        <authorList>
            <consortium name="The Broad Institute Genomics Platform"/>
            <consortium name="The Broad Institute Genome Sequencing Center for Infectious Disease"/>
            <person name="Wu L."/>
            <person name="Ma J."/>
        </authorList>
    </citation>
    <scope>NUCLEOTIDE SEQUENCE [LARGE SCALE GENOMIC DNA]</scope>
    <source>
        <strain evidence="2">JCM 13595</strain>
    </source>
</reference>
<proteinExistence type="predicted"/>
<keyword evidence="2" id="KW-1185">Reference proteome</keyword>
<gene>
    <name evidence="1" type="ORF">GCM10009720_09370</name>
</gene>
<name>A0ABP5FPC1_9MICC</name>
<sequence>MLSDSLWLVVVSLPNSEPANACDDILWLLAGSWRGLASAPSGLGLADGFDVIQQIIFEFLVGKF</sequence>
<dbReference type="Proteomes" id="UP001501461">
    <property type="component" value="Unassembled WGS sequence"/>
</dbReference>
<evidence type="ECO:0000313" key="2">
    <source>
        <dbReference type="Proteomes" id="UP001501461"/>
    </source>
</evidence>